<accession>A0A9P5Y0L2</accession>
<dbReference type="OrthoDB" id="2824327at2759"/>
<keyword evidence="2" id="KW-1185">Reference proteome</keyword>
<name>A0A9P5Y0L2_9AGAR</name>
<dbReference type="EMBL" id="MU150303">
    <property type="protein sequence ID" value="KAF9460170.1"/>
    <property type="molecule type" value="Genomic_DNA"/>
</dbReference>
<sequence>MNTHIDPLRLPPELLGYIINELRHNQQALINTSLASRSFLPFCRPHLFRALKIPPARKPMEAFENTEAGNQNHDMRRLAESHIAFHVRDLHIEISRIRNTDLDPTDLTSFLQNMTQIQSLSISAARSS</sequence>
<evidence type="ECO:0000313" key="2">
    <source>
        <dbReference type="Proteomes" id="UP000807353"/>
    </source>
</evidence>
<dbReference type="Proteomes" id="UP000807353">
    <property type="component" value="Unassembled WGS sequence"/>
</dbReference>
<organism evidence="1 2">
    <name type="scientific">Collybia nuda</name>
    <dbReference type="NCBI Taxonomy" id="64659"/>
    <lineage>
        <taxon>Eukaryota</taxon>
        <taxon>Fungi</taxon>
        <taxon>Dikarya</taxon>
        <taxon>Basidiomycota</taxon>
        <taxon>Agaricomycotina</taxon>
        <taxon>Agaricomycetes</taxon>
        <taxon>Agaricomycetidae</taxon>
        <taxon>Agaricales</taxon>
        <taxon>Tricholomatineae</taxon>
        <taxon>Clitocybaceae</taxon>
        <taxon>Collybia</taxon>
    </lineage>
</organism>
<evidence type="ECO:0008006" key="3">
    <source>
        <dbReference type="Google" id="ProtNLM"/>
    </source>
</evidence>
<evidence type="ECO:0000313" key="1">
    <source>
        <dbReference type="EMBL" id="KAF9460170.1"/>
    </source>
</evidence>
<comment type="caution">
    <text evidence="1">The sequence shown here is derived from an EMBL/GenBank/DDBJ whole genome shotgun (WGS) entry which is preliminary data.</text>
</comment>
<gene>
    <name evidence="1" type="ORF">BDZ94DRAFT_1311718</name>
</gene>
<dbReference type="AlphaFoldDB" id="A0A9P5Y0L2"/>
<proteinExistence type="predicted"/>
<protein>
    <recommendedName>
        <fullName evidence="3">F-box domain-containing protein</fullName>
    </recommendedName>
</protein>
<reference evidence="1" key="1">
    <citation type="submission" date="2020-11" db="EMBL/GenBank/DDBJ databases">
        <authorList>
            <consortium name="DOE Joint Genome Institute"/>
            <person name="Ahrendt S."/>
            <person name="Riley R."/>
            <person name="Andreopoulos W."/>
            <person name="Labutti K."/>
            <person name="Pangilinan J."/>
            <person name="Ruiz-Duenas F.J."/>
            <person name="Barrasa J.M."/>
            <person name="Sanchez-Garcia M."/>
            <person name="Camarero S."/>
            <person name="Miyauchi S."/>
            <person name="Serrano A."/>
            <person name="Linde D."/>
            <person name="Babiker R."/>
            <person name="Drula E."/>
            <person name="Ayuso-Fernandez I."/>
            <person name="Pacheco R."/>
            <person name="Padilla G."/>
            <person name="Ferreira P."/>
            <person name="Barriuso J."/>
            <person name="Kellner H."/>
            <person name="Castanera R."/>
            <person name="Alfaro M."/>
            <person name="Ramirez L."/>
            <person name="Pisabarro A.G."/>
            <person name="Kuo A."/>
            <person name="Tritt A."/>
            <person name="Lipzen A."/>
            <person name="He G."/>
            <person name="Yan M."/>
            <person name="Ng V."/>
            <person name="Cullen D."/>
            <person name="Martin F."/>
            <person name="Rosso M.-N."/>
            <person name="Henrissat B."/>
            <person name="Hibbett D."/>
            <person name="Martinez A.T."/>
            <person name="Grigoriev I.V."/>
        </authorList>
    </citation>
    <scope>NUCLEOTIDE SEQUENCE</scope>
    <source>
        <strain evidence="1">CBS 247.69</strain>
    </source>
</reference>